<dbReference type="GeneID" id="112281812"/>
<keyword evidence="23" id="KW-1185">Reference proteome</keyword>
<dbReference type="Gene3D" id="2.90.20.10">
    <property type="entry name" value="Plasmodium vivax P25 domain"/>
    <property type="match status" value="1"/>
</dbReference>
<dbReference type="InterPro" id="IPR056858">
    <property type="entry name" value="VSR_TRX"/>
</dbReference>
<dbReference type="PROSITE" id="PS01187">
    <property type="entry name" value="EGF_CA"/>
    <property type="match status" value="1"/>
</dbReference>
<dbReference type="PANTHER" id="PTHR22702">
    <property type="entry name" value="PROTEASE-ASSOCIATED DOMAIN-CONTAINING PROTEIN"/>
    <property type="match status" value="1"/>
</dbReference>
<evidence type="ECO:0000313" key="21">
    <source>
        <dbReference type="EMBL" id="PNR55156.1"/>
    </source>
</evidence>
<comment type="subcellular location">
    <subcellularLocation>
        <location evidence="16">Cytoplasmic vesicle</location>
        <location evidence="16">Clathrin-coated vesicle membrane</location>
        <topology evidence="16">Single-pass type I membrane protein</topology>
    </subcellularLocation>
    <subcellularLocation>
        <location evidence="1">Golgi apparatus membrane</location>
        <topology evidence="1">Single-pass type I membrane protein</topology>
    </subcellularLocation>
    <subcellularLocation>
        <location evidence="17">Prevacuolar compartment membrane</location>
        <topology evidence="17">Single-pass type I membrane protein</topology>
    </subcellularLocation>
</comment>
<dbReference type="OMA" id="GYTTCAA"/>
<evidence type="ECO:0000313" key="22">
    <source>
        <dbReference type="EnsemblPlants" id="Pp3c4_11280V3.1"/>
    </source>
</evidence>
<evidence type="ECO:0000256" key="17">
    <source>
        <dbReference type="ARBA" id="ARBA00043947"/>
    </source>
</evidence>
<dbReference type="Pfam" id="PF25011">
    <property type="entry name" value="VSR_TRX"/>
    <property type="match status" value="1"/>
</dbReference>
<keyword evidence="3" id="KW-0813">Transport</keyword>
<dbReference type="EMBL" id="ABEU02000004">
    <property type="protein sequence ID" value="PNR55156.1"/>
    <property type="molecule type" value="Genomic_DNA"/>
</dbReference>
<dbReference type="Pfam" id="PF02225">
    <property type="entry name" value="PA"/>
    <property type="match status" value="1"/>
</dbReference>
<feature type="signal peptide" evidence="19">
    <location>
        <begin position="1"/>
        <end position="21"/>
    </location>
</feature>
<keyword evidence="10 18" id="KW-1133">Transmembrane helix</keyword>
<dbReference type="InterPro" id="IPR001881">
    <property type="entry name" value="EGF-like_Ca-bd_dom"/>
</dbReference>
<reference evidence="21 23" key="1">
    <citation type="journal article" date="2008" name="Science">
        <title>The Physcomitrella genome reveals evolutionary insights into the conquest of land by plants.</title>
        <authorList>
            <person name="Rensing S."/>
            <person name="Lang D."/>
            <person name="Zimmer A."/>
            <person name="Terry A."/>
            <person name="Salamov A."/>
            <person name="Shapiro H."/>
            <person name="Nishiyama T."/>
            <person name="Perroud P.-F."/>
            <person name="Lindquist E."/>
            <person name="Kamisugi Y."/>
            <person name="Tanahashi T."/>
            <person name="Sakakibara K."/>
            <person name="Fujita T."/>
            <person name="Oishi K."/>
            <person name="Shin-I T."/>
            <person name="Kuroki Y."/>
            <person name="Toyoda A."/>
            <person name="Suzuki Y."/>
            <person name="Hashimoto A."/>
            <person name="Yamaguchi K."/>
            <person name="Sugano A."/>
            <person name="Kohara Y."/>
            <person name="Fujiyama A."/>
            <person name="Anterola A."/>
            <person name="Aoki S."/>
            <person name="Ashton N."/>
            <person name="Barbazuk W.B."/>
            <person name="Barker E."/>
            <person name="Bennetzen J."/>
            <person name="Bezanilla M."/>
            <person name="Blankenship R."/>
            <person name="Cho S.H."/>
            <person name="Dutcher S."/>
            <person name="Estelle M."/>
            <person name="Fawcett J.A."/>
            <person name="Gundlach H."/>
            <person name="Hanada K."/>
            <person name="Heyl A."/>
            <person name="Hicks K.A."/>
            <person name="Hugh J."/>
            <person name="Lohr M."/>
            <person name="Mayer K."/>
            <person name="Melkozernov A."/>
            <person name="Murata T."/>
            <person name="Nelson D."/>
            <person name="Pils B."/>
            <person name="Prigge M."/>
            <person name="Reiss B."/>
            <person name="Renner T."/>
            <person name="Rombauts S."/>
            <person name="Rushton P."/>
            <person name="Sanderfoot A."/>
            <person name="Schween G."/>
            <person name="Shiu S.-H."/>
            <person name="Stueber K."/>
            <person name="Theodoulou F.L."/>
            <person name="Tu H."/>
            <person name="Van de Peer Y."/>
            <person name="Verrier P.J."/>
            <person name="Waters E."/>
            <person name="Wood A."/>
            <person name="Yang L."/>
            <person name="Cove D."/>
            <person name="Cuming A."/>
            <person name="Hasebe M."/>
            <person name="Lucas S."/>
            <person name="Mishler D.B."/>
            <person name="Reski R."/>
            <person name="Grigoriev I."/>
            <person name="Quatrano R.S."/>
            <person name="Boore J.L."/>
        </authorList>
    </citation>
    <scope>NUCLEOTIDE SEQUENCE [LARGE SCALE GENOMIC DNA]</scope>
    <source>
        <strain evidence="22 23">cv. Gransden 2004</strain>
    </source>
</reference>
<dbReference type="FunFam" id="2.10.25.10:FF:000178">
    <property type="entry name" value="vacuolar-sorting receptor 1"/>
    <property type="match status" value="1"/>
</dbReference>
<keyword evidence="7" id="KW-0677">Repeat</keyword>
<dbReference type="InterPro" id="IPR046450">
    <property type="entry name" value="PA_dom_sf"/>
</dbReference>
<dbReference type="RefSeq" id="XP_024374488.1">
    <property type="nucleotide sequence ID" value="XM_024518720.2"/>
</dbReference>
<dbReference type="RefSeq" id="XP_024374487.1">
    <property type="nucleotide sequence ID" value="XM_024518719.2"/>
</dbReference>
<keyword evidence="14" id="KW-0325">Glycoprotein</keyword>
<dbReference type="HOGENOM" id="CLU_031082_1_0_1"/>
<evidence type="ECO:0000256" key="10">
    <source>
        <dbReference type="ARBA" id="ARBA00022989"/>
    </source>
</evidence>
<reference evidence="21 23" key="2">
    <citation type="journal article" date="2018" name="Plant J.">
        <title>The Physcomitrella patens chromosome-scale assembly reveals moss genome structure and evolution.</title>
        <authorList>
            <person name="Lang D."/>
            <person name="Ullrich K.K."/>
            <person name="Murat F."/>
            <person name="Fuchs J."/>
            <person name="Jenkins J."/>
            <person name="Haas F.B."/>
            <person name="Piednoel M."/>
            <person name="Gundlach H."/>
            <person name="Van Bel M."/>
            <person name="Meyberg R."/>
            <person name="Vives C."/>
            <person name="Morata J."/>
            <person name="Symeonidi A."/>
            <person name="Hiss M."/>
            <person name="Muchero W."/>
            <person name="Kamisugi Y."/>
            <person name="Saleh O."/>
            <person name="Blanc G."/>
            <person name="Decker E.L."/>
            <person name="van Gessel N."/>
            <person name="Grimwood J."/>
            <person name="Hayes R.D."/>
            <person name="Graham S.W."/>
            <person name="Gunter L.E."/>
            <person name="McDaniel S.F."/>
            <person name="Hoernstein S.N.W."/>
            <person name="Larsson A."/>
            <person name="Li F.W."/>
            <person name="Perroud P.F."/>
            <person name="Phillips J."/>
            <person name="Ranjan P."/>
            <person name="Rokshar D.S."/>
            <person name="Rothfels C.J."/>
            <person name="Schneider L."/>
            <person name="Shu S."/>
            <person name="Stevenson D.W."/>
            <person name="Thummler F."/>
            <person name="Tillich M."/>
            <person name="Villarreal Aguilar J.C."/>
            <person name="Widiez T."/>
            <person name="Wong G.K."/>
            <person name="Wymore A."/>
            <person name="Zhang Y."/>
            <person name="Zimmer A.D."/>
            <person name="Quatrano R.S."/>
            <person name="Mayer K.F.X."/>
            <person name="Goodstein D."/>
            <person name="Casacuberta J.M."/>
            <person name="Vandepoele K."/>
            <person name="Reski R."/>
            <person name="Cuming A.C."/>
            <person name="Tuskan G.A."/>
            <person name="Maumus F."/>
            <person name="Salse J."/>
            <person name="Schmutz J."/>
            <person name="Rensing S.A."/>
        </authorList>
    </citation>
    <scope>NUCLEOTIDE SEQUENCE [LARGE SCALE GENOMIC DNA]</scope>
    <source>
        <strain evidence="22 23">cv. Gransden 2004</strain>
    </source>
</reference>
<keyword evidence="8" id="KW-0106">Calcium</keyword>
<keyword evidence="11" id="KW-0333">Golgi apparatus</keyword>
<feature type="domain" description="EGF-like calcium-binding" evidence="20">
    <location>
        <begin position="516"/>
        <end position="558"/>
    </location>
</feature>
<evidence type="ECO:0000256" key="14">
    <source>
        <dbReference type="ARBA" id="ARBA00023180"/>
    </source>
</evidence>
<evidence type="ECO:0000256" key="13">
    <source>
        <dbReference type="ARBA" id="ARBA00023157"/>
    </source>
</evidence>
<evidence type="ECO:0000256" key="2">
    <source>
        <dbReference type="ARBA" id="ARBA00007038"/>
    </source>
</evidence>
<dbReference type="SUPFAM" id="SSF52025">
    <property type="entry name" value="PA domain"/>
    <property type="match status" value="1"/>
</dbReference>
<dbReference type="Gramene" id="Pp3c4_11280V3.2">
    <property type="protein sequence ID" value="Pp3c4_11280V3.2"/>
    <property type="gene ID" value="Pp3c4_11280"/>
</dbReference>
<keyword evidence="15" id="KW-0968">Cytoplasmic vesicle</keyword>
<evidence type="ECO:0000256" key="1">
    <source>
        <dbReference type="ARBA" id="ARBA00004614"/>
    </source>
</evidence>
<evidence type="ECO:0000256" key="5">
    <source>
        <dbReference type="ARBA" id="ARBA00022692"/>
    </source>
</evidence>
<evidence type="ECO:0000256" key="8">
    <source>
        <dbReference type="ARBA" id="ARBA00022837"/>
    </source>
</evidence>
<name>A9TGU2_PHYPA</name>
<evidence type="ECO:0000256" key="6">
    <source>
        <dbReference type="ARBA" id="ARBA00022729"/>
    </source>
</evidence>
<dbReference type="AlphaFoldDB" id="A9TGU2"/>
<dbReference type="PANTHER" id="PTHR22702:SF1">
    <property type="entry name" value="PROTEASE-ASSOCIATED DOMAIN-CONTAINING PROTEIN 1"/>
    <property type="match status" value="1"/>
</dbReference>
<dbReference type="EnsemblPlants" id="Pp3c4_11280V3.1">
    <property type="protein sequence ID" value="Pp3c4_11280V3.1"/>
    <property type="gene ID" value="Pp3c4_11280"/>
</dbReference>
<dbReference type="Gene3D" id="3.50.30.30">
    <property type="match status" value="1"/>
</dbReference>
<reference evidence="22" key="3">
    <citation type="submission" date="2020-12" db="UniProtKB">
        <authorList>
            <consortium name="EnsemblPlants"/>
        </authorList>
    </citation>
    <scope>IDENTIFICATION</scope>
</reference>
<dbReference type="PaxDb" id="3218-PP1S227_69V6.1"/>
<evidence type="ECO:0000256" key="7">
    <source>
        <dbReference type="ARBA" id="ARBA00022737"/>
    </source>
</evidence>
<evidence type="ECO:0000256" key="18">
    <source>
        <dbReference type="SAM" id="Phobius"/>
    </source>
</evidence>
<evidence type="ECO:0000256" key="11">
    <source>
        <dbReference type="ARBA" id="ARBA00023034"/>
    </source>
</evidence>
<keyword evidence="5 18" id="KW-0812">Transmembrane</keyword>
<feature type="transmembrane region" description="Helical" evidence="18">
    <location>
        <begin position="567"/>
        <end position="590"/>
    </location>
</feature>
<gene>
    <name evidence="22" type="primary">LOC112281812</name>
    <name evidence="21" type="ORF">PHYPA_006051</name>
</gene>
<dbReference type="GO" id="GO:0005509">
    <property type="term" value="F:calcium ion binding"/>
    <property type="evidence" value="ECO:0007669"/>
    <property type="project" value="InterPro"/>
</dbReference>
<dbReference type="Gramene" id="Pp3c4_11280V3.3">
    <property type="protein sequence ID" value="Pp3c4_11280V3.3"/>
    <property type="gene ID" value="Pp3c4_11280"/>
</dbReference>
<dbReference type="Gramene" id="Pp3c4_11280V3.1">
    <property type="protein sequence ID" value="Pp3c4_11280V3.1"/>
    <property type="gene ID" value="Pp3c4_11280"/>
</dbReference>
<dbReference type="GO" id="GO:0000139">
    <property type="term" value="C:Golgi membrane"/>
    <property type="evidence" value="ECO:0007669"/>
    <property type="project" value="UniProtKB-SubCell"/>
</dbReference>
<evidence type="ECO:0000256" key="4">
    <source>
        <dbReference type="ARBA" id="ARBA00022536"/>
    </source>
</evidence>
<dbReference type="GO" id="GO:0006623">
    <property type="term" value="P:protein targeting to vacuole"/>
    <property type="evidence" value="ECO:0007669"/>
    <property type="project" value="UniProtKB-ARBA"/>
</dbReference>
<keyword evidence="12 18" id="KW-0472">Membrane</keyword>
<evidence type="ECO:0000259" key="20">
    <source>
        <dbReference type="SMART" id="SM00179"/>
    </source>
</evidence>
<evidence type="ECO:0000256" key="3">
    <source>
        <dbReference type="ARBA" id="ARBA00022448"/>
    </source>
</evidence>
<dbReference type="Proteomes" id="UP000006727">
    <property type="component" value="Chromosome 4"/>
</dbReference>
<dbReference type="EnsemblPlants" id="Pp3c4_11280V3.2">
    <property type="protein sequence ID" value="Pp3c4_11280V3.2"/>
    <property type="gene ID" value="Pp3c4_11280"/>
</dbReference>
<dbReference type="FunFam" id="3.50.30.30:FF:000001">
    <property type="entry name" value="Vacuolar-sorting receptor 1"/>
    <property type="match status" value="1"/>
</dbReference>
<keyword evidence="6 19" id="KW-0732">Signal</keyword>
<evidence type="ECO:0000313" key="23">
    <source>
        <dbReference type="Proteomes" id="UP000006727"/>
    </source>
</evidence>
<evidence type="ECO:0000256" key="16">
    <source>
        <dbReference type="ARBA" id="ARBA00029430"/>
    </source>
</evidence>
<accession>A9TGU2</accession>
<keyword evidence="9" id="KW-0653">Protein transport</keyword>
<proteinExistence type="inferred from homology"/>
<evidence type="ECO:0000256" key="12">
    <source>
        <dbReference type="ARBA" id="ARBA00023136"/>
    </source>
</evidence>
<sequence>MGTGVADPISILGLLLGLCAAVPAWSKFLVETSSLTITLPESLKGSYDSAIGNFGVPQYGGTMAGTVVYPTKQADGCTPFSESFRGPNTGGRPVFALLDRGGCYFALKTWNAQNAGAAAVLVADDKVETLITMDTPDEGKYSDLIQNITIPSALIDKTLGDSLKKVLASNEMVNINLDWRESLPHPDERVEYEFWTNSNDICGPKCDAQAEFKRDFKGVAQLLEKGGYTSFIPHYITWYCPQAFIESKQCKSQCINKGRYCAPDPEQDFNKGYQGKDVVLENLRQLCVFKVATQAKRPWVWWDYVTDFQIRCPMKNNLYNQDCAEKVITSLSLSTSDVRSCMMDPELDADNPLLKKEQDAQVGTGTRGDVTILPTLIINNRQYRGKLDRAAVMKAICSGFQETTDPPVCLSGGVETNECLEHNGGCWENKKANITACKDTYRGRVCQCPLVDGVQFEGDGYTTCEAMGLGRCKVDNAGCWQEKRGDITFSACHESQSKGCQCPRGFRGDGIKECIDIDECKEKSKCQCPECMCTNKWGDYDCGCSKDLLYIREHDTCISKKSQSSKLGWAVSLIVFLGVASLGVVGYVVYKYRLRSYMDSEIRAIMAQYMPLDSSSEVNHHLTEEA</sequence>
<keyword evidence="4" id="KW-0245">EGF-like domain</keyword>
<keyword evidence="13" id="KW-1015">Disulfide bond</keyword>
<dbReference type="InterPro" id="IPR003137">
    <property type="entry name" value="PA_domain"/>
</dbReference>
<evidence type="ECO:0000256" key="19">
    <source>
        <dbReference type="SAM" id="SignalP"/>
    </source>
</evidence>
<protein>
    <recommendedName>
        <fullName evidence="20">EGF-like calcium-binding domain-containing protein</fullName>
    </recommendedName>
</protein>
<evidence type="ECO:0000256" key="15">
    <source>
        <dbReference type="ARBA" id="ARBA00023329"/>
    </source>
</evidence>
<dbReference type="SMART" id="SM00179">
    <property type="entry name" value="EGF_CA"/>
    <property type="match status" value="1"/>
</dbReference>
<feature type="chain" id="PRO_5014298024" description="EGF-like calcium-binding domain-containing protein" evidence="19">
    <location>
        <begin position="22"/>
        <end position="626"/>
    </location>
</feature>
<evidence type="ECO:0000256" key="9">
    <source>
        <dbReference type="ARBA" id="ARBA00022927"/>
    </source>
</evidence>
<organism evidence="21">
    <name type="scientific">Physcomitrium patens</name>
    <name type="common">Spreading-leaved earth moss</name>
    <name type="synonym">Physcomitrella patens</name>
    <dbReference type="NCBI Taxonomy" id="3218"/>
    <lineage>
        <taxon>Eukaryota</taxon>
        <taxon>Viridiplantae</taxon>
        <taxon>Streptophyta</taxon>
        <taxon>Embryophyta</taxon>
        <taxon>Bryophyta</taxon>
        <taxon>Bryophytina</taxon>
        <taxon>Bryopsida</taxon>
        <taxon>Funariidae</taxon>
        <taxon>Funariales</taxon>
        <taxon>Funariaceae</taxon>
        <taxon>Physcomitrium</taxon>
    </lineage>
</organism>
<dbReference type="EnsemblPlants" id="Pp3c4_11280V3.3">
    <property type="protein sequence ID" value="Pp3c4_11280V3.3"/>
    <property type="gene ID" value="Pp3c4_11280"/>
</dbReference>
<comment type="similarity">
    <text evidence="2">Belongs to the VSR (BP-80) family.</text>
</comment>
<dbReference type="InterPro" id="IPR018097">
    <property type="entry name" value="EGF_Ca-bd_CS"/>
</dbReference>
<dbReference type="STRING" id="3218.A9TGU2"/>
<dbReference type="GO" id="GO:0030665">
    <property type="term" value="C:clathrin-coated vesicle membrane"/>
    <property type="evidence" value="ECO:0007669"/>
    <property type="project" value="UniProtKB-SubCell"/>
</dbReference>
<dbReference type="OrthoDB" id="10045365at2759"/>
<dbReference type="KEGG" id="ppp:112281812"/>
<dbReference type="eggNOG" id="ENOG502QSX2">
    <property type="taxonomic scope" value="Eukaryota"/>
</dbReference>